<dbReference type="SUPFAM" id="SSF47473">
    <property type="entry name" value="EF-hand"/>
    <property type="match status" value="1"/>
</dbReference>
<organism evidence="1 2">
    <name type="scientific">Aspergillus tamarii</name>
    <dbReference type="NCBI Taxonomy" id="41984"/>
    <lineage>
        <taxon>Eukaryota</taxon>
        <taxon>Fungi</taxon>
        <taxon>Dikarya</taxon>
        <taxon>Ascomycota</taxon>
        <taxon>Pezizomycotina</taxon>
        <taxon>Eurotiomycetes</taxon>
        <taxon>Eurotiomycetidae</taxon>
        <taxon>Eurotiales</taxon>
        <taxon>Aspergillaceae</taxon>
        <taxon>Aspergillus</taxon>
        <taxon>Aspergillus subgen. Circumdati</taxon>
    </lineage>
</organism>
<keyword evidence="2" id="KW-1185">Reference proteome</keyword>
<evidence type="ECO:0008006" key="3">
    <source>
        <dbReference type="Google" id="ProtNLM"/>
    </source>
</evidence>
<evidence type="ECO:0000313" key="1">
    <source>
        <dbReference type="EMBL" id="KAE8168308.1"/>
    </source>
</evidence>
<dbReference type="EMBL" id="ML738586">
    <property type="protein sequence ID" value="KAE8168308.1"/>
    <property type="molecule type" value="Genomic_DNA"/>
</dbReference>
<dbReference type="OrthoDB" id="4355128at2759"/>
<accession>A0A5N6VBB6</accession>
<dbReference type="Proteomes" id="UP000326950">
    <property type="component" value="Unassembled WGS sequence"/>
</dbReference>
<dbReference type="AlphaFoldDB" id="A0A5N6VBB6"/>
<reference evidence="1 2" key="1">
    <citation type="submission" date="2019-04" db="EMBL/GenBank/DDBJ databases">
        <title>Friends and foes A comparative genomics study of 23 Aspergillus species from section Flavi.</title>
        <authorList>
            <consortium name="DOE Joint Genome Institute"/>
            <person name="Kjaerbolling I."/>
            <person name="Vesth T."/>
            <person name="Frisvad J.C."/>
            <person name="Nybo J.L."/>
            <person name="Theobald S."/>
            <person name="Kildgaard S."/>
            <person name="Isbrandt T."/>
            <person name="Kuo A."/>
            <person name="Sato A."/>
            <person name="Lyhne E.K."/>
            <person name="Kogle M.E."/>
            <person name="Wiebenga A."/>
            <person name="Kun R.S."/>
            <person name="Lubbers R.J."/>
            <person name="Makela M.R."/>
            <person name="Barry K."/>
            <person name="Chovatia M."/>
            <person name="Clum A."/>
            <person name="Daum C."/>
            <person name="Haridas S."/>
            <person name="He G."/>
            <person name="LaButti K."/>
            <person name="Lipzen A."/>
            <person name="Mondo S."/>
            <person name="Riley R."/>
            <person name="Salamov A."/>
            <person name="Simmons B.A."/>
            <person name="Magnuson J.K."/>
            <person name="Henrissat B."/>
            <person name="Mortensen U.H."/>
            <person name="Larsen T.O."/>
            <person name="Devries R.P."/>
            <person name="Grigoriev I.V."/>
            <person name="Machida M."/>
            <person name="Baker S.E."/>
            <person name="Andersen M.R."/>
        </authorList>
    </citation>
    <scope>NUCLEOTIDE SEQUENCE [LARGE SCALE GENOMIC DNA]</scope>
    <source>
        <strain evidence="1 2">CBS 117626</strain>
    </source>
</reference>
<gene>
    <name evidence="1" type="ORF">BDV40DRAFT_294852</name>
</gene>
<name>A0A5N6VBB6_ASPTM</name>
<dbReference type="Gene3D" id="1.10.238.10">
    <property type="entry name" value="EF-hand"/>
    <property type="match status" value="1"/>
</dbReference>
<evidence type="ECO:0000313" key="2">
    <source>
        <dbReference type="Proteomes" id="UP000326950"/>
    </source>
</evidence>
<protein>
    <recommendedName>
        <fullName evidence="3">EF-hand domain-containing protein</fullName>
    </recommendedName>
</protein>
<dbReference type="InterPro" id="IPR011992">
    <property type="entry name" value="EF-hand-dom_pair"/>
</dbReference>
<sequence length="147" mass="16561">MPDPVTEAIKNLGRREIIQQHYREAQAKAAKEKEAAWRLRAACLEEVTNDPPKDVYYSADWIYSVLRVFYNANKDIDGQLSVDELANAWPTASEEYKKRIRESFAYIDITGDQKISLAGVRETGTTQVQRKSSSVGGSTFAKLSLKS</sequence>
<proteinExistence type="predicted"/>